<dbReference type="Proteomes" id="UP000430975">
    <property type="component" value="Unassembled WGS sequence"/>
</dbReference>
<dbReference type="InterPro" id="IPR038186">
    <property type="entry name" value="CHAD_dom_sf"/>
</dbReference>
<dbReference type="EMBL" id="WJQT01000013">
    <property type="protein sequence ID" value="MRJ47761.1"/>
    <property type="molecule type" value="Genomic_DNA"/>
</dbReference>
<name>A0A6I2GMY3_9LACT</name>
<reference evidence="2 4" key="2">
    <citation type="submission" date="2019-11" db="EMBL/GenBank/DDBJ databases">
        <title>Characterisation of Fundicoccus ignavus gen. nov. sp. nov., a novel genus of the family Aerococcaceae isolated from bulk tank milk.</title>
        <authorList>
            <person name="Siebert A."/>
            <person name="Huptas C."/>
            <person name="Wenning M."/>
            <person name="Scherer S."/>
            <person name="Doll E.V."/>
        </authorList>
    </citation>
    <scope>NUCLEOTIDE SEQUENCE [LARGE SCALE GENOMIC DNA]</scope>
    <source>
        <strain evidence="2 4">WS4759</strain>
    </source>
</reference>
<dbReference type="Pfam" id="PF05235">
    <property type="entry name" value="CHAD"/>
    <property type="match status" value="1"/>
</dbReference>
<organism evidence="2 4">
    <name type="scientific">Fundicoccus ignavus</name>
    <dbReference type="NCBI Taxonomy" id="2664442"/>
    <lineage>
        <taxon>Bacteria</taxon>
        <taxon>Bacillati</taxon>
        <taxon>Bacillota</taxon>
        <taxon>Bacilli</taxon>
        <taxon>Lactobacillales</taxon>
        <taxon>Aerococcaceae</taxon>
        <taxon>Fundicoccus</taxon>
    </lineage>
</organism>
<comment type="caution">
    <text evidence="2">The sequence shown here is derived from an EMBL/GenBank/DDBJ whole genome shotgun (WGS) entry which is preliminary data.</text>
</comment>
<dbReference type="PANTHER" id="PTHR39339:SF1">
    <property type="entry name" value="CHAD DOMAIN-CONTAINING PROTEIN"/>
    <property type="match status" value="1"/>
</dbReference>
<evidence type="ECO:0000313" key="2">
    <source>
        <dbReference type="EMBL" id="MRI85838.1"/>
    </source>
</evidence>
<protein>
    <submittedName>
        <fullName evidence="2">CHAD domain-containing protein</fullName>
    </submittedName>
</protein>
<evidence type="ECO:0000313" key="4">
    <source>
        <dbReference type="Proteomes" id="UP000430975"/>
    </source>
</evidence>
<dbReference type="RefSeq" id="WP_153832827.1">
    <property type="nucleotide sequence ID" value="NZ_WJQS01000007.1"/>
</dbReference>
<feature type="domain" description="CHAD" evidence="1">
    <location>
        <begin position="1"/>
        <end position="253"/>
    </location>
</feature>
<dbReference type="EMBL" id="WJQS01000007">
    <property type="protein sequence ID" value="MRI85838.1"/>
    <property type="molecule type" value="Genomic_DNA"/>
</dbReference>
<evidence type="ECO:0000313" key="5">
    <source>
        <dbReference type="Proteomes" id="UP000440066"/>
    </source>
</evidence>
<dbReference type="Proteomes" id="UP000440066">
    <property type="component" value="Unassembled WGS sequence"/>
</dbReference>
<reference evidence="3 5" key="1">
    <citation type="submission" date="2019-11" db="EMBL/GenBank/DDBJ databases">
        <title>Characterisation of Fundicoccus ignavus gen. nov. sp. nov., a novel genus of the family Aerococcaceae from bulk tank milk.</title>
        <authorList>
            <person name="Siebert A."/>
            <person name="Huptas C."/>
            <person name="Wenning M."/>
            <person name="Scherer S."/>
            <person name="Doll E.V."/>
        </authorList>
    </citation>
    <scope>NUCLEOTIDE SEQUENCE [LARGE SCALE GENOMIC DNA]</scope>
    <source>
        <strain evidence="3 5">DSM 109652</strain>
    </source>
</reference>
<gene>
    <name evidence="3" type="ORF">GF867_09320</name>
    <name evidence="2" type="ORF">GIY09_08160</name>
</gene>
<proteinExistence type="predicted"/>
<dbReference type="Gene3D" id="1.40.20.10">
    <property type="entry name" value="CHAD domain"/>
    <property type="match status" value="1"/>
</dbReference>
<evidence type="ECO:0000259" key="1">
    <source>
        <dbReference type="PROSITE" id="PS51708"/>
    </source>
</evidence>
<dbReference type="AlphaFoldDB" id="A0A6I2GMY3"/>
<dbReference type="PANTHER" id="PTHR39339">
    <property type="entry name" value="SLR1444 PROTEIN"/>
    <property type="match status" value="1"/>
</dbReference>
<dbReference type="InterPro" id="IPR007899">
    <property type="entry name" value="CHAD_dom"/>
</dbReference>
<evidence type="ECO:0000313" key="3">
    <source>
        <dbReference type="EMBL" id="MRJ47761.1"/>
    </source>
</evidence>
<accession>A0A6I2GMY3</accession>
<keyword evidence="4" id="KW-1185">Reference proteome</keyword>
<dbReference type="SMART" id="SM00880">
    <property type="entry name" value="CHAD"/>
    <property type="match status" value="1"/>
</dbReference>
<sequence length="253" mass="29510">MDKIKQALQAQVTVIEENYRHYLNNPFEASHAHALRVSLRTMRALLNFLKKSMDADVYESYNQQLRESAALLGPLRELDVLLDWCAESAVKEDKLTKYYYETFAYLHTLRRREMKKTLNKTSRKQFKQMIAILEAINTDQLKLKDRKDWPWYTKRRLNTKMTQLQDQLTDLNHEDYEGVHTLRKKAKKVRYAASLFGPLTDKNFSKVIHQAKDIQNELGALTDSHVNQQLLIELAAQVDDKAVKSGLLALSKL</sequence>
<dbReference type="PROSITE" id="PS51708">
    <property type="entry name" value="CHAD"/>
    <property type="match status" value="1"/>
</dbReference>